<sequence>MADIADDLRHDLQPIAEQYASIRLGLFLHGSHSRGAAGPRSDVDVIGLYATDRDEDRVATEQASFEALAARPWPGPLDLKIIPAGEFAADPWVDLRTACWLAGEPWHQTLPPRTHDQAARESIAVFGSLFEYGDFADRDDAHDLAKRVGRLCSVLASLVTDVVPQSAEEALRVLRPDTRLAAELRDLRADLAALPKDTQVPEDLSHRVQRAADDVAAVLRVHVERGLLGPICTAAAARALTAHRPLQF</sequence>
<protein>
    <submittedName>
        <fullName evidence="1">Putative nucleotidyltransferase</fullName>
    </submittedName>
</protein>
<accession>A0A7Y9LA97</accession>
<dbReference type="RefSeq" id="WP_179749862.1">
    <property type="nucleotide sequence ID" value="NZ_JACCBU010000001.1"/>
</dbReference>
<dbReference type="EMBL" id="JACCBU010000001">
    <property type="protein sequence ID" value="NYE70427.1"/>
    <property type="molecule type" value="Genomic_DNA"/>
</dbReference>
<dbReference type="AlphaFoldDB" id="A0A7Y9LA97"/>
<dbReference type="GO" id="GO:0016740">
    <property type="term" value="F:transferase activity"/>
    <property type="evidence" value="ECO:0007669"/>
    <property type="project" value="UniProtKB-KW"/>
</dbReference>
<evidence type="ECO:0000313" key="1">
    <source>
        <dbReference type="EMBL" id="NYE70427.1"/>
    </source>
</evidence>
<dbReference type="Proteomes" id="UP000569914">
    <property type="component" value="Unassembled WGS sequence"/>
</dbReference>
<name>A0A7Y9LA97_9ACTN</name>
<reference evidence="1 2" key="1">
    <citation type="submission" date="2020-07" db="EMBL/GenBank/DDBJ databases">
        <title>Sequencing the genomes of 1000 actinobacteria strains.</title>
        <authorList>
            <person name="Klenk H.-P."/>
        </authorList>
    </citation>
    <scope>NUCLEOTIDE SEQUENCE [LARGE SCALE GENOMIC DNA]</scope>
    <source>
        <strain evidence="1 2">DSM 22083</strain>
    </source>
</reference>
<organism evidence="1 2">
    <name type="scientific">Microlunatus parietis</name>
    <dbReference type="NCBI Taxonomy" id="682979"/>
    <lineage>
        <taxon>Bacteria</taxon>
        <taxon>Bacillati</taxon>
        <taxon>Actinomycetota</taxon>
        <taxon>Actinomycetes</taxon>
        <taxon>Propionibacteriales</taxon>
        <taxon>Propionibacteriaceae</taxon>
        <taxon>Microlunatus</taxon>
    </lineage>
</organism>
<keyword evidence="1" id="KW-0808">Transferase</keyword>
<comment type="caution">
    <text evidence="1">The sequence shown here is derived from an EMBL/GenBank/DDBJ whole genome shotgun (WGS) entry which is preliminary data.</text>
</comment>
<dbReference type="InterPro" id="IPR043519">
    <property type="entry name" value="NT_sf"/>
</dbReference>
<evidence type="ECO:0000313" key="2">
    <source>
        <dbReference type="Proteomes" id="UP000569914"/>
    </source>
</evidence>
<dbReference type="CDD" id="cd05403">
    <property type="entry name" value="NT_KNTase_like"/>
    <property type="match status" value="1"/>
</dbReference>
<proteinExistence type="predicted"/>
<keyword evidence="2" id="KW-1185">Reference proteome</keyword>
<dbReference type="SUPFAM" id="SSF81301">
    <property type="entry name" value="Nucleotidyltransferase"/>
    <property type="match status" value="1"/>
</dbReference>
<dbReference type="Gene3D" id="3.30.460.10">
    <property type="entry name" value="Beta Polymerase, domain 2"/>
    <property type="match status" value="1"/>
</dbReference>
<gene>
    <name evidence="1" type="ORF">BKA15_001756</name>
</gene>